<accession>A0A9N8HJZ4</accession>
<keyword evidence="2" id="KW-0732">Signal</keyword>
<organism evidence="4 5">
    <name type="scientific">Seminavis robusta</name>
    <dbReference type="NCBI Taxonomy" id="568900"/>
    <lineage>
        <taxon>Eukaryota</taxon>
        <taxon>Sar</taxon>
        <taxon>Stramenopiles</taxon>
        <taxon>Ochrophyta</taxon>
        <taxon>Bacillariophyta</taxon>
        <taxon>Bacillariophyceae</taxon>
        <taxon>Bacillariophycidae</taxon>
        <taxon>Naviculales</taxon>
        <taxon>Naviculaceae</taxon>
        <taxon>Seminavis</taxon>
    </lineage>
</organism>
<reference evidence="4" key="1">
    <citation type="submission" date="2020-06" db="EMBL/GenBank/DDBJ databases">
        <authorList>
            <consortium name="Plant Systems Biology data submission"/>
        </authorList>
    </citation>
    <scope>NUCLEOTIDE SEQUENCE</scope>
    <source>
        <strain evidence="4">D6</strain>
    </source>
</reference>
<feature type="signal peptide" evidence="2">
    <location>
        <begin position="1"/>
        <end position="27"/>
    </location>
</feature>
<feature type="domain" description="5'-Nucleotidase C-terminal" evidence="3">
    <location>
        <begin position="89"/>
        <end position="182"/>
    </location>
</feature>
<dbReference type="PANTHER" id="PTHR11575">
    <property type="entry name" value="5'-NUCLEOTIDASE-RELATED"/>
    <property type="match status" value="1"/>
</dbReference>
<dbReference type="Gene3D" id="3.90.780.10">
    <property type="entry name" value="5'-Nucleotidase, C-terminal domain"/>
    <property type="match status" value="1"/>
</dbReference>
<evidence type="ECO:0000256" key="1">
    <source>
        <dbReference type="ARBA" id="ARBA00006654"/>
    </source>
</evidence>
<dbReference type="AlphaFoldDB" id="A0A9N8HJZ4"/>
<sequence length="289" mass="32368">MTARTSTRRSLLLGLFLCQYYARPSYSMKDCIEPLRMDRQQSKGPTHCSIDTAWAPQPICHNKPEDEEDCPPTDNGSNVCAYVIESLYADWRMLDGAFLTSGTCQASIRQGEFTSQDALRVLPANHELVAIRVTGRALKRALEQGLVDYYVHGNLDAYPHTAGLYYELDLLQPPGQRIQNLKLLGFSCNWKSFDNNDNDSILLLTDAHIADSHLFQGNVLATSKTGRGSAESFFLHATSVCTLKDNWHRMRLRHEPPTNMIPLDGLNQQRQQQNVQVDGGTKPTLAATI</sequence>
<comment type="caution">
    <text evidence="4">The sequence shown here is derived from an EMBL/GenBank/DDBJ whole genome shotgun (WGS) entry which is preliminary data.</text>
</comment>
<protein>
    <submittedName>
        <fullName evidence="4">Bifunctional UDP-sugar hydrolase 5'-nucleotidase periplasmic</fullName>
    </submittedName>
</protein>
<evidence type="ECO:0000313" key="4">
    <source>
        <dbReference type="EMBL" id="CAB9513283.1"/>
    </source>
</evidence>
<dbReference type="InterPro" id="IPR036907">
    <property type="entry name" value="5'-Nucleotdase_C_sf"/>
</dbReference>
<keyword evidence="4" id="KW-0378">Hydrolase</keyword>
<keyword evidence="5" id="KW-1185">Reference proteome</keyword>
<dbReference type="GO" id="GO:0009166">
    <property type="term" value="P:nucleotide catabolic process"/>
    <property type="evidence" value="ECO:0007669"/>
    <property type="project" value="InterPro"/>
</dbReference>
<feature type="chain" id="PRO_5040486670" evidence="2">
    <location>
        <begin position="28"/>
        <end position="289"/>
    </location>
</feature>
<proteinExistence type="inferred from homology"/>
<evidence type="ECO:0000256" key="2">
    <source>
        <dbReference type="SAM" id="SignalP"/>
    </source>
</evidence>
<dbReference type="PANTHER" id="PTHR11575:SF24">
    <property type="entry name" value="5'-NUCLEOTIDASE"/>
    <property type="match status" value="1"/>
</dbReference>
<evidence type="ECO:0000259" key="3">
    <source>
        <dbReference type="Pfam" id="PF02872"/>
    </source>
</evidence>
<dbReference type="EMBL" id="CAICTM010000581">
    <property type="protein sequence ID" value="CAB9513283.1"/>
    <property type="molecule type" value="Genomic_DNA"/>
</dbReference>
<dbReference type="SUPFAM" id="SSF55816">
    <property type="entry name" value="5'-nucleotidase (syn. UDP-sugar hydrolase), C-terminal domain"/>
    <property type="match status" value="1"/>
</dbReference>
<name>A0A9N8HJZ4_9STRA</name>
<gene>
    <name evidence="4" type="ORF">SEMRO_582_G170540.1</name>
</gene>
<dbReference type="GO" id="GO:0016787">
    <property type="term" value="F:hydrolase activity"/>
    <property type="evidence" value="ECO:0007669"/>
    <property type="project" value="UniProtKB-KW"/>
</dbReference>
<dbReference type="InterPro" id="IPR008334">
    <property type="entry name" value="5'-Nucleotdase_C"/>
</dbReference>
<dbReference type="Proteomes" id="UP001153069">
    <property type="component" value="Unassembled WGS sequence"/>
</dbReference>
<dbReference type="Pfam" id="PF02872">
    <property type="entry name" value="5_nucleotid_C"/>
    <property type="match status" value="1"/>
</dbReference>
<evidence type="ECO:0000313" key="5">
    <source>
        <dbReference type="Proteomes" id="UP001153069"/>
    </source>
</evidence>
<dbReference type="OrthoDB" id="7722975at2759"/>
<dbReference type="InterPro" id="IPR006179">
    <property type="entry name" value="5_nucleotidase/apyrase"/>
</dbReference>
<comment type="similarity">
    <text evidence="1">Belongs to the 5'-nucleotidase family.</text>
</comment>